<name>A0AAE1IWL3_9FABA</name>
<evidence type="ECO:0000256" key="1">
    <source>
        <dbReference type="ARBA" id="ARBA00004141"/>
    </source>
</evidence>
<dbReference type="Proteomes" id="UP001293593">
    <property type="component" value="Unassembled WGS sequence"/>
</dbReference>
<feature type="transmembrane region" description="Helical" evidence="6">
    <location>
        <begin position="186"/>
        <end position="211"/>
    </location>
</feature>
<feature type="transmembrane region" description="Helical" evidence="6">
    <location>
        <begin position="409"/>
        <end position="429"/>
    </location>
</feature>
<feature type="transmembrane region" description="Helical" evidence="6">
    <location>
        <begin position="325"/>
        <end position="344"/>
    </location>
</feature>
<evidence type="ECO:0000256" key="3">
    <source>
        <dbReference type="ARBA" id="ARBA00022692"/>
    </source>
</evidence>
<dbReference type="InterPro" id="IPR000715">
    <property type="entry name" value="Glycosyl_transferase_4"/>
</dbReference>
<evidence type="ECO:0000313" key="8">
    <source>
        <dbReference type="Proteomes" id="UP001293593"/>
    </source>
</evidence>
<dbReference type="EMBL" id="JAWXYG010000011">
    <property type="protein sequence ID" value="KAK4259227.1"/>
    <property type="molecule type" value="Genomic_DNA"/>
</dbReference>
<feature type="transmembrane region" description="Helical" evidence="6">
    <location>
        <begin position="287"/>
        <end position="305"/>
    </location>
</feature>
<keyword evidence="3 6" id="KW-0812">Transmembrane</keyword>
<evidence type="ECO:0008006" key="9">
    <source>
        <dbReference type="Google" id="ProtNLM"/>
    </source>
</evidence>
<keyword evidence="4 6" id="KW-1133">Transmembrane helix</keyword>
<keyword evidence="8" id="KW-1185">Reference proteome</keyword>
<dbReference type="InterPro" id="IPR003524">
    <property type="entry name" value="PNAcMuramoyl-5peptid_Trfase"/>
</dbReference>
<reference evidence="7" key="1">
    <citation type="submission" date="2023-10" db="EMBL/GenBank/DDBJ databases">
        <title>Chromosome-level genome of the transformable northern wattle, Acacia crassicarpa.</title>
        <authorList>
            <person name="Massaro I."/>
            <person name="Sinha N.R."/>
            <person name="Poethig S."/>
            <person name="Leichty A.R."/>
        </authorList>
    </citation>
    <scope>NUCLEOTIDE SEQUENCE</scope>
    <source>
        <strain evidence="7">Acra3RX</strain>
        <tissue evidence="7">Leaf</tissue>
    </source>
</reference>
<keyword evidence="2" id="KW-0808">Transferase</keyword>
<evidence type="ECO:0000256" key="5">
    <source>
        <dbReference type="ARBA" id="ARBA00023136"/>
    </source>
</evidence>
<comment type="subcellular location">
    <subcellularLocation>
        <location evidence="1">Membrane</location>
        <topology evidence="1">Multi-pass membrane protein</topology>
    </subcellularLocation>
</comment>
<proteinExistence type="predicted"/>
<evidence type="ECO:0000256" key="6">
    <source>
        <dbReference type="SAM" id="Phobius"/>
    </source>
</evidence>
<gene>
    <name evidence="7" type="ORF">QN277_005579</name>
</gene>
<feature type="transmembrane region" description="Helical" evidence="6">
    <location>
        <begin position="380"/>
        <end position="397"/>
    </location>
</feature>
<dbReference type="GO" id="GO:0044038">
    <property type="term" value="P:cell wall macromolecule biosynthetic process"/>
    <property type="evidence" value="ECO:0007669"/>
    <property type="project" value="TreeGrafter"/>
</dbReference>
<dbReference type="AlphaFoldDB" id="A0AAE1IWL3"/>
<evidence type="ECO:0000256" key="2">
    <source>
        <dbReference type="ARBA" id="ARBA00022679"/>
    </source>
</evidence>
<feature type="transmembrane region" description="Helical" evidence="6">
    <location>
        <begin position="255"/>
        <end position="275"/>
    </location>
</feature>
<keyword evidence="5 6" id="KW-0472">Membrane</keyword>
<accession>A0AAE1IWL3</accession>
<dbReference type="GO" id="GO:0008963">
    <property type="term" value="F:phospho-N-acetylmuramoyl-pentapeptide-transferase activity"/>
    <property type="evidence" value="ECO:0007669"/>
    <property type="project" value="InterPro"/>
</dbReference>
<sequence>MYSHSRFLSRHQHLLHASHKHFSRAISAQGGSSSFIRYRCSESCSPRLNPLIIQQYSCCVRYNVLTRAFDEGSFDLPLLDEWDPDENSSGYFLSSSDGEESDGEIVLPSLNDVDLPSISVSNKDALTVTAHRLATLGRGHGRHRRRLGIFISLSLIIFMTVLLLYIDWCAWRIVRLPLAPFYMTRPFLISALLVAFVGYICVPFFQIFEFIQVFKKEGPVSHLLKKSVPTLGGLLFVPIGIFVTRAVGGFSSVEVTGAAGATMAFAAIGLLDDILSLATKQKRGLPAWAKVLLEVAVGTSFSTWLDTCSISSPYGMKMLVPLPLGLMYVGRYYQLLTSFSFVSMGHGVEITCGLDGLASGLAALAFIGMSIAVLPVCSDLAIFGASMAGSCVGFLLHNRYKASVYMGDVGSLALGGALASMAACTGMFFPLLISSGVFVVEASSVVIQAIYFSITKGLQRVRRCLFRMAPIHHHLQLSGFKEPTIVAGAYIVSSLLALLAGYVGLVSA</sequence>
<feature type="transmembrane region" description="Helical" evidence="6">
    <location>
        <begin position="485"/>
        <end position="505"/>
    </location>
</feature>
<dbReference type="GO" id="GO:0071555">
    <property type="term" value="P:cell wall organization"/>
    <property type="evidence" value="ECO:0007669"/>
    <property type="project" value="TreeGrafter"/>
</dbReference>
<dbReference type="PANTHER" id="PTHR22926">
    <property type="entry name" value="PHOSPHO-N-ACETYLMURAMOYL-PENTAPEPTIDE-TRANSFERASE"/>
    <property type="match status" value="1"/>
</dbReference>
<organism evidence="7 8">
    <name type="scientific">Acacia crassicarpa</name>
    <name type="common">northern wattle</name>
    <dbReference type="NCBI Taxonomy" id="499986"/>
    <lineage>
        <taxon>Eukaryota</taxon>
        <taxon>Viridiplantae</taxon>
        <taxon>Streptophyta</taxon>
        <taxon>Embryophyta</taxon>
        <taxon>Tracheophyta</taxon>
        <taxon>Spermatophyta</taxon>
        <taxon>Magnoliopsida</taxon>
        <taxon>eudicotyledons</taxon>
        <taxon>Gunneridae</taxon>
        <taxon>Pentapetalae</taxon>
        <taxon>rosids</taxon>
        <taxon>fabids</taxon>
        <taxon>Fabales</taxon>
        <taxon>Fabaceae</taxon>
        <taxon>Caesalpinioideae</taxon>
        <taxon>mimosoid clade</taxon>
        <taxon>Acacieae</taxon>
        <taxon>Acacia</taxon>
    </lineage>
</organism>
<evidence type="ECO:0000256" key="4">
    <source>
        <dbReference type="ARBA" id="ARBA00022989"/>
    </source>
</evidence>
<feature type="transmembrane region" description="Helical" evidence="6">
    <location>
        <begin position="356"/>
        <end position="374"/>
    </location>
</feature>
<dbReference type="PANTHER" id="PTHR22926:SF5">
    <property type="entry name" value="PHOSPHO-N-ACETYLMURAMOYL-PENTAPEPTIDE-TRANSFERASE HOMOLOG"/>
    <property type="match status" value="1"/>
</dbReference>
<feature type="transmembrane region" description="Helical" evidence="6">
    <location>
        <begin position="223"/>
        <end position="243"/>
    </location>
</feature>
<feature type="transmembrane region" description="Helical" evidence="6">
    <location>
        <begin position="147"/>
        <end position="166"/>
    </location>
</feature>
<dbReference type="NCBIfam" id="TIGR00445">
    <property type="entry name" value="mraY"/>
    <property type="match status" value="1"/>
</dbReference>
<protein>
    <recommendedName>
        <fullName evidence="9">Phospho-N-acetylmuramoyl-pentapeptide- transferase homolog</fullName>
    </recommendedName>
</protein>
<evidence type="ECO:0000313" key="7">
    <source>
        <dbReference type="EMBL" id="KAK4259227.1"/>
    </source>
</evidence>
<dbReference type="CDD" id="cd06852">
    <property type="entry name" value="GT_MraY"/>
    <property type="match status" value="1"/>
</dbReference>
<dbReference type="Pfam" id="PF00953">
    <property type="entry name" value="Glycos_transf_4"/>
    <property type="match status" value="1"/>
</dbReference>
<dbReference type="GO" id="GO:0005886">
    <property type="term" value="C:plasma membrane"/>
    <property type="evidence" value="ECO:0007669"/>
    <property type="project" value="TreeGrafter"/>
</dbReference>
<comment type="caution">
    <text evidence="7">The sequence shown here is derived from an EMBL/GenBank/DDBJ whole genome shotgun (WGS) entry which is preliminary data.</text>
</comment>